<evidence type="ECO:0000313" key="2">
    <source>
        <dbReference type="Proteomes" id="UP000030745"/>
    </source>
</evidence>
<accession>A0A067BQR8</accession>
<dbReference type="RefSeq" id="XP_012212264.1">
    <property type="nucleotide sequence ID" value="XM_012356874.1"/>
</dbReference>
<dbReference type="VEuPathDB" id="FungiDB:SPRG_17330"/>
<reference evidence="1 2" key="1">
    <citation type="journal article" date="2013" name="PLoS Genet.">
        <title>Distinctive expansion of potential virulence genes in the genome of the oomycete fish pathogen Saprolegnia parasitica.</title>
        <authorList>
            <person name="Jiang R.H."/>
            <person name="de Bruijn I."/>
            <person name="Haas B.J."/>
            <person name="Belmonte R."/>
            <person name="Lobach L."/>
            <person name="Christie J."/>
            <person name="van den Ackerveken G."/>
            <person name="Bottin A."/>
            <person name="Bulone V."/>
            <person name="Diaz-Moreno S.M."/>
            <person name="Dumas B."/>
            <person name="Fan L."/>
            <person name="Gaulin E."/>
            <person name="Govers F."/>
            <person name="Grenville-Briggs L.J."/>
            <person name="Horner N.R."/>
            <person name="Levin J.Z."/>
            <person name="Mammella M."/>
            <person name="Meijer H.J."/>
            <person name="Morris P."/>
            <person name="Nusbaum C."/>
            <person name="Oome S."/>
            <person name="Phillips A.J."/>
            <person name="van Rooyen D."/>
            <person name="Rzeszutek E."/>
            <person name="Saraiva M."/>
            <person name="Secombes C.J."/>
            <person name="Seidl M.F."/>
            <person name="Snel B."/>
            <person name="Stassen J.H."/>
            <person name="Sykes S."/>
            <person name="Tripathy S."/>
            <person name="van den Berg H."/>
            <person name="Vega-Arreguin J.C."/>
            <person name="Wawra S."/>
            <person name="Young S.K."/>
            <person name="Zeng Q."/>
            <person name="Dieguez-Uribeondo J."/>
            <person name="Russ C."/>
            <person name="Tyler B.M."/>
            <person name="van West P."/>
        </authorList>
    </citation>
    <scope>NUCLEOTIDE SEQUENCE [LARGE SCALE GENOMIC DNA]</scope>
    <source>
        <strain evidence="1 2">CBS 223.65</strain>
    </source>
</reference>
<proteinExistence type="predicted"/>
<name>A0A067BQR8_SAPPC</name>
<dbReference type="Proteomes" id="UP000030745">
    <property type="component" value="Unassembled WGS sequence"/>
</dbReference>
<dbReference type="EMBL" id="KK583812">
    <property type="protein sequence ID" value="KDO17027.1"/>
    <property type="molecule type" value="Genomic_DNA"/>
</dbReference>
<dbReference type="KEGG" id="spar:SPRG_17330"/>
<dbReference type="GeneID" id="24138875"/>
<protein>
    <submittedName>
        <fullName evidence="1">Uncharacterized protein</fullName>
    </submittedName>
</protein>
<keyword evidence="2" id="KW-1185">Reference proteome</keyword>
<evidence type="ECO:0000313" key="1">
    <source>
        <dbReference type="EMBL" id="KDO17027.1"/>
    </source>
</evidence>
<organism evidence="1 2">
    <name type="scientific">Saprolegnia parasitica (strain CBS 223.65)</name>
    <dbReference type="NCBI Taxonomy" id="695850"/>
    <lineage>
        <taxon>Eukaryota</taxon>
        <taxon>Sar</taxon>
        <taxon>Stramenopiles</taxon>
        <taxon>Oomycota</taxon>
        <taxon>Saprolegniomycetes</taxon>
        <taxon>Saprolegniales</taxon>
        <taxon>Saprolegniaceae</taxon>
        <taxon>Saprolegnia</taxon>
    </lineage>
</organism>
<sequence length="55" mass="6081">MNKPAVNGEKSEDMPIVLGPWPEFPTQAFVGSSSLPRYIEPTAVLFSWTLRGFLA</sequence>
<gene>
    <name evidence="1" type="ORF">SPRG_17330</name>
</gene>
<dbReference type="AlphaFoldDB" id="A0A067BQR8"/>